<feature type="non-terminal residue" evidence="5">
    <location>
        <position position="1"/>
    </location>
</feature>
<dbReference type="Gene3D" id="1.20.1270.10">
    <property type="match status" value="1"/>
</dbReference>
<evidence type="ECO:0000256" key="1">
    <source>
        <dbReference type="ARBA" id="ARBA00022741"/>
    </source>
</evidence>
<keyword evidence="2" id="KW-0067">ATP-binding</keyword>
<comment type="caution">
    <text evidence="5">The sequence shown here is derived from an EMBL/GenBank/DDBJ whole genome shotgun (WGS) entry which is preliminary data.</text>
</comment>
<dbReference type="Pfam" id="PF00012">
    <property type="entry name" value="HSP70"/>
    <property type="match status" value="1"/>
</dbReference>
<proteinExistence type="predicted"/>
<evidence type="ECO:0000313" key="5">
    <source>
        <dbReference type="EMBL" id="PNX83585.1"/>
    </source>
</evidence>
<feature type="compositionally biased region" description="Basic and acidic residues" evidence="4">
    <location>
        <begin position="298"/>
        <end position="321"/>
    </location>
</feature>
<dbReference type="EMBL" id="ASHM01044453">
    <property type="protein sequence ID" value="PNX83585.1"/>
    <property type="molecule type" value="Genomic_DNA"/>
</dbReference>
<dbReference type="GO" id="GO:0005524">
    <property type="term" value="F:ATP binding"/>
    <property type="evidence" value="ECO:0007669"/>
    <property type="project" value="UniProtKB-KW"/>
</dbReference>
<evidence type="ECO:0000256" key="2">
    <source>
        <dbReference type="ARBA" id="ARBA00022840"/>
    </source>
</evidence>
<reference evidence="5 6" key="1">
    <citation type="journal article" date="2014" name="Am. J. Bot.">
        <title>Genome assembly and annotation for red clover (Trifolium pratense; Fabaceae).</title>
        <authorList>
            <person name="Istvanek J."/>
            <person name="Jaros M."/>
            <person name="Krenek A."/>
            <person name="Repkova J."/>
        </authorList>
    </citation>
    <scope>NUCLEOTIDE SEQUENCE [LARGE SCALE GENOMIC DNA]</scope>
    <source>
        <strain evidence="6">cv. Tatra</strain>
        <tissue evidence="5">Young leaves</tissue>
    </source>
</reference>
<dbReference type="SUPFAM" id="SSF100920">
    <property type="entry name" value="Heat shock protein 70kD (HSP70), peptide-binding domain"/>
    <property type="match status" value="1"/>
</dbReference>
<gene>
    <name evidence="5" type="ORF">L195_g039629</name>
</gene>
<accession>A0A2K3LYG8</accession>
<dbReference type="SUPFAM" id="SSF53067">
    <property type="entry name" value="Actin-like ATPase domain"/>
    <property type="match status" value="1"/>
</dbReference>
<name>A0A2K3LYG8_TRIPR</name>
<organism evidence="5 6">
    <name type="scientific">Trifolium pratense</name>
    <name type="common">Red clover</name>
    <dbReference type="NCBI Taxonomy" id="57577"/>
    <lineage>
        <taxon>Eukaryota</taxon>
        <taxon>Viridiplantae</taxon>
        <taxon>Streptophyta</taxon>
        <taxon>Embryophyta</taxon>
        <taxon>Tracheophyta</taxon>
        <taxon>Spermatophyta</taxon>
        <taxon>Magnoliopsida</taxon>
        <taxon>eudicotyledons</taxon>
        <taxon>Gunneridae</taxon>
        <taxon>Pentapetalae</taxon>
        <taxon>rosids</taxon>
        <taxon>fabids</taxon>
        <taxon>Fabales</taxon>
        <taxon>Fabaceae</taxon>
        <taxon>Papilionoideae</taxon>
        <taxon>50 kb inversion clade</taxon>
        <taxon>NPAAA clade</taxon>
        <taxon>Hologalegina</taxon>
        <taxon>IRL clade</taxon>
        <taxon>Trifolieae</taxon>
        <taxon>Trifolium</taxon>
    </lineage>
</organism>
<dbReference type="InterPro" id="IPR029048">
    <property type="entry name" value="HSP70_C_sf"/>
</dbReference>
<dbReference type="InterPro" id="IPR013126">
    <property type="entry name" value="Hsp_70_fam"/>
</dbReference>
<dbReference type="GO" id="GO:0140662">
    <property type="term" value="F:ATP-dependent protein folding chaperone"/>
    <property type="evidence" value="ECO:0007669"/>
    <property type="project" value="InterPro"/>
</dbReference>
<protein>
    <submittedName>
        <fullName evidence="5">Heat shock protein 70 kDa</fullName>
    </submittedName>
</protein>
<keyword evidence="1" id="KW-0547">Nucleotide-binding</keyword>
<feature type="coiled-coil region" evidence="3">
    <location>
        <begin position="231"/>
        <end position="258"/>
    </location>
</feature>
<sequence>VDDVVLVGGSSRIPKVQQLLEDFFNGKDLCKSINPDEAVAFGAAVQAALLSGGVKNFPKLVLVDVTPLSLGYEKTQDRMTVVIPRNTPIPVKNSSGCKTVMDNQYSSLINVYEGERTRASHNNLLGYFRLCGIPPAPRGHPICVSFSIDENGVLTVSAKEVSTGIMNEVLITNYSERLSTEEIKKLIKEAEKYRDEDKKFLQMAEVRNELDDCIYKIETALKKQNVKLKICTQESKNIDAAIRRAKNLLDENHEQEIDVLENHLKELNSPIPISKNLCPETVVLFATQQDLSATSKSSDVETKMKTPTKRHGDDSSPDDVKLSSNKVMRSIKIEKIEKQRLEM</sequence>
<dbReference type="InterPro" id="IPR029047">
    <property type="entry name" value="HSP70_peptide-bd_sf"/>
</dbReference>
<evidence type="ECO:0000256" key="4">
    <source>
        <dbReference type="SAM" id="MobiDB-lite"/>
    </source>
</evidence>
<reference evidence="5 6" key="2">
    <citation type="journal article" date="2017" name="Front. Plant Sci.">
        <title>Gene Classification and Mining of Molecular Markers Useful in Red Clover (Trifolium pratense) Breeding.</title>
        <authorList>
            <person name="Istvanek J."/>
            <person name="Dluhosova J."/>
            <person name="Dluhos P."/>
            <person name="Patkova L."/>
            <person name="Nedelnik J."/>
            <person name="Repkova J."/>
        </authorList>
    </citation>
    <scope>NUCLEOTIDE SEQUENCE [LARGE SCALE GENOMIC DNA]</scope>
    <source>
        <strain evidence="6">cv. Tatra</strain>
        <tissue evidence="5">Young leaves</tissue>
    </source>
</reference>
<keyword evidence="3" id="KW-0175">Coiled coil</keyword>
<dbReference type="Gene3D" id="2.60.34.10">
    <property type="entry name" value="Substrate Binding Domain Of DNAk, Chain A, domain 1"/>
    <property type="match status" value="1"/>
</dbReference>
<dbReference type="SUPFAM" id="SSF100934">
    <property type="entry name" value="Heat shock protein 70kD (HSP70), C-terminal subdomain"/>
    <property type="match status" value="1"/>
</dbReference>
<dbReference type="InterPro" id="IPR018181">
    <property type="entry name" value="Heat_shock_70_CS"/>
</dbReference>
<evidence type="ECO:0000313" key="6">
    <source>
        <dbReference type="Proteomes" id="UP000236291"/>
    </source>
</evidence>
<dbReference type="InterPro" id="IPR043129">
    <property type="entry name" value="ATPase_NBD"/>
</dbReference>
<dbReference type="Proteomes" id="UP000236291">
    <property type="component" value="Unassembled WGS sequence"/>
</dbReference>
<dbReference type="Gene3D" id="3.30.420.40">
    <property type="match status" value="2"/>
</dbReference>
<dbReference type="ExpressionAtlas" id="A0A2K3LYG8">
    <property type="expression patterns" value="baseline"/>
</dbReference>
<feature type="region of interest" description="Disordered" evidence="4">
    <location>
        <begin position="294"/>
        <end position="324"/>
    </location>
</feature>
<dbReference type="AlphaFoldDB" id="A0A2K3LYG8"/>
<dbReference type="PRINTS" id="PR00301">
    <property type="entry name" value="HEATSHOCK70"/>
</dbReference>
<dbReference type="PROSITE" id="PS01036">
    <property type="entry name" value="HSP70_3"/>
    <property type="match status" value="1"/>
</dbReference>
<keyword evidence="5" id="KW-0346">Stress response</keyword>
<dbReference type="PANTHER" id="PTHR19375">
    <property type="entry name" value="HEAT SHOCK PROTEIN 70KDA"/>
    <property type="match status" value="1"/>
</dbReference>
<dbReference type="STRING" id="57577.A0A2K3LYG8"/>
<evidence type="ECO:0000256" key="3">
    <source>
        <dbReference type="SAM" id="Coils"/>
    </source>
</evidence>